<dbReference type="Proteomes" id="UP001243009">
    <property type="component" value="Unassembled WGS sequence"/>
</dbReference>
<dbReference type="EMBL" id="JAUTWS010000004">
    <property type="protein sequence ID" value="MDO9707713.1"/>
    <property type="molecule type" value="Genomic_DNA"/>
</dbReference>
<evidence type="ECO:0000313" key="1">
    <source>
        <dbReference type="EMBL" id="MDO9707713.1"/>
    </source>
</evidence>
<evidence type="ECO:0000313" key="2">
    <source>
        <dbReference type="Proteomes" id="UP001243009"/>
    </source>
</evidence>
<protein>
    <submittedName>
        <fullName evidence="1">Uncharacterized protein</fullName>
    </submittedName>
</protein>
<comment type="caution">
    <text evidence="1">The sequence shown here is derived from an EMBL/GenBank/DDBJ whole genome shotgun (WGS) entry which is preliminary data.</text>
</comment>
<keyword evidence="2" id="KW-1185">Reference proteome</keyword>
<reference evidence="1 2" key="1">
    <citation type="submission" date="2023-08" db="EMBL/GenBank/DDBJ databases">
        <title>The draft genome sequence of Paracraurococcus sp. LOR1-02.</title>
        <authorList>
            <person name="Kingkaew E."/>
            <person name="Tanasupawat S."/>
        </authorList>
    </citation>
    <scope>NUCLEOTIDE SEQUENCE [LARGE SCALE GENOMIC DNA]</scope>
    <source>
        <strain evidence="1 2">LOR1-02</strain>
    </source>
</reference>
<accession>A0ABT9DV11</accession>
<sequence>MGRLTTEAERQFLDLQAHHMRLGRFEATRCLIEMLDLVLRKVDEPVTR</sequence>
<name>A0ABT9DV11_9PROT</name>
<organism evidence="1 2">
    <name type="scientific">Paracraurococcus lichenis</name>
    <dbReference type="NCBI Taxonomy" id="3064888"/>
    <lineage>
        <taxon>Bacteria</taxon>
        <taxon>Pseudomonadati</taxon>
        <taxon>Pseudomonadota</taxon>
        <taxon>Alphaproteobacteria</taxon>
        <taxon>Acetobacterales</taxon>
        <taxon>Roseomonadaceae</taxon>
        <taxon>Paracraurococcus</taxon>
    </lineage>
</organism>
<proteinExistence type="predicted"/>
<dbReference type="RefSeq" id="WP_305102586.1">
    <property type="nucleotide sequence ID" value="NZ_JAUTWS010000004.1"/>
</dbReference>
<gene>
    <name evidence="1" type="ORF">Q7A36_05090</name>
</gene>